<evidence type="ECO:0000256" key="4">
    <source>
        <dbReference type="ARBA" id="ARBA00023239"/>
    </source>
</evidence>
<evidence type="ECO:0000256" key="2">
    <source>
        <dbReference type="ARBA" id="ARBA00022723"/>
    </source>
</evidence>
<organism evidence="6 7">
    <name type="scientific">Bosea caraganae</name>
    <dbReference type="NCBI Taxonomy" id="2763117"/>
    <lineage>
        <taxon>Bacteria</taxon>
        <taxon>Pseudomonadati</taxon>
        <taxon>Pseudomonadota</taxon>
        <taxon>Alphaproteobacteria</taxon>
        <taxon>Hyphomicrobiales</taxon>
        <taxon>Boseaceae</taxon>
        <taxon>Bosea</taxon>
    </lineage>
</organism>
<dbReference type="SUPFAM" id="SSF51316">
    <property type="entry name" value="Mss4-like"/>
    <property type="match status" value="1"/>
</dbReference>
<proteinExistence type="inferred from homology"/>
<keyword evidence="3" id="KW-0862">Zinc</keyword>
<reference evidence="7" key="1">
    <citation type="submission" date="2018-07" db="EMBL/GenBank/DDBJ databases">
        <authorList>
            <person name="Safronova V.I."/>
            <person name="Chirak E.R."/>
            <person name="Sazanova A.L."/>
        </authorList>
    </citation>
    <scope>NUCLEOTIDE SEQUENCE [LARGE SCALE GENOMIC DNA]</scope>
    <source>
        <strain evidence="7">RCAM04685</strain>
    </source>
</reference>
<evidence type="ECO:0000313" key="7">
    <source>
        <dbReference type="Proteomes" id="UP000255207"/>
    </source>
</evidence>
<evidence type="ECO:0000313" key="6">
    <source>
        <dbReference type="EMBL" id="RDJ20443.1"/>
    </source>
</evidence>
<dbReference type="OrthoDB" id="9807246at2"/>
<dbReference type="EMBL" id="QQTP01000018">
    <property type="protein sequence ID" value="RDJ20443.1"/>
    <property type="molecule type" value="Genomic_DNA"/>
</dbReference>
<evidence type="ECO:0000256" key="3">
    <source>
        <dbReference type="ARBA" id="ARBA00022833"/>
    </source>
</evidence>
<dbReference type="PANTHER" id="PTHR33337:SF40">
    <property type="entry name" value="CENP-V_GFA DOMAIN-CONTAINING PROTEIN-RELATED"/>
    <property type="match status" value="1"/>
</dbReference>
<name>A0A370KZL5_9HYPH</name>
<accession>A0A370KZL5</accession>
<dbReference type="RefSeq" id="WP_114831897.1">
    <property type="nucleotide sequence ID" value="NZ_QQTO01000010.1"/>
</dbReference>
<keyword evidence="7" id="KW-1185">Reference proteome</keyword>
<gene>
    <name evidence="6" type="ORF">DWE98_24270</name>
</gene>
<dbReference type="GO" id="GO:0016846">
    <property type="term" value="F:carbon-sulfur lyase activity"/>
    <property type="evidence" value="ECO:0007669"/>
    <property type="project" value="InterPro"/>
</dbReference>
<dbReference type="Gene3D" id="3.90.1590.10">
    <property type="entry name" value="glutathione-dependent formaldehyde- activating enzyme (gfa)"/>
    <property type="match status" value="1"/>
</dbReference>
<keyword evidence="4" id="KW-0456">Lyase</keyword>
<evidence type="ECO:0000256" key="1">
    <source>
        <dbReference type="ARBA" id="ARBA00005495"/>
    </source>
</evidence>
<sequence>MKLSGGCNCGQVRYELDGEPIRVGICHCETCRKDSGSAFSFFGIWPRASATLSGELGCWQSRAGGERFCPTCGSSLFSWADDSDQIEIKLGTLDGPPSALMPAYELWTIRREPWVAHQKGAAQHARDRQDTSA</sequence>
<protein>
    <submittedName>
        <fullName evidence="6">GFA family protein</fullName>
    </submittedName>
</protein>
<dbReference type="AlphaFoldDB" id="A0A370KZL5"/>
<dbReference type="Proteomes" id="UP000255207">
    <property type="component" value="Unassembled WGS sequence"/>
</dbReference>
<dbReference type="PANTHER" id="PTHR33337">
    <property type="entry name" value="GFA DOMAIN-CONTAINING PROTEIN"/>
    <property type="match status" value="1"/>
</dbReference>
<dbReference type="PROSITE" id="PS51891">
    <property type="entry name" value="CENP_V_GFA"/>
    <property type="match status" value="1"/>
</dbReference>
<dbReference type="GO" id="GO:0046872">
    <property type="term" value="F:metal ion binding"/>
    <property type="evidence" value="ECO:0007669"/>
    <property type="project" value="UniProtKB-KW"/>
</dbReference>
<comment type="similarity">
    <text evidence="1">Belongs to the Gfa family.</text>
</comment>
<dbReference type="InterPro" id="IPR006913">
    <property type="entry name" value="CENP-V/GFA"/>
</dbReference>
<keyword evidence="2" id="KW-0479">Metal-binding</keyword>
<evidence type="ECO:0000259" key="5">
    <source>
        <dbReference type="PROSITE" id="PS51891"/>
    </source>
</evidence>
<dbReference type="InterPro" id="IPR011057">
    <property type="entry name" value="Mss4-like_sf"/>
</dbReference>
<feature type="domain" description="CENP-V/GFA" evidence="5">
    <location>
        <begin position="3"/>
        <end position="115"/>
    </location>
</feature>
<comment type="caution">
    <text evidence="6">The sequence shown here is derived from an EMBL/GenBank/DDBJ whole genome shotgun (WGS) entry which is preliminary data.</text>
</comment>
<dbReference type="Pfam" id="PF04828">
    <property type="entry name" value="GFA"/>
    <property type="match status" value="1"/>
</dbReference>